<name>A0A1R3KNX4_9ROSI</name>
<reference evidence="3" key="1">
    <citation type="submission" date="2013-09" db="EMBL/GenBank/DDBJ databases">
        <title>Corchorus olitorius genome sequencing.</title>
        <authorList>
            <person name="Alam M."/>
            <person name="Haque M.S."/>
            <person name="Islam M.S."/>
            <person name="Emdad E.M."/>
            <person name="Islam M.M."/>
            <person name="Ahmed B."/>
            <person name="Halim A."/>
            <person name="Hossen Q.M.M."/>
            <person name="Hossain M.Z."/>
            <person name="Ahmed R."/>
            <person name="Khan M.M."/>
            <person name="Islam R."/>
            <person name="Rashid M.M."/>
            <person name="Khan S.A."/>
            <person name="Rahman M.S."/>
            <person name="Alam M."/>
            <person name="Yahiya A.S."/>
            <person name="Khan M.S."/>
            <person name="Azam M.S."/>
            <person name="Haque T."/>
            <person name="Lashkar M.Z.H."/>
            <person name="Akhand A.I."/>
            <person name="Morshed G."/>
            <person name="Roy S."/>
            <person name="Uddin K.S."/>
            <person name="Rabeya T."/>
            <person name="Hossain A.S."/>
            <person name="Chowdhury A."/>
            <person name="Snigdha A.R."/>
            <person name="Mortoza M.S."/>
            <person name="Matin S.A."/>
            <person name="Hoque S.M.E."/>
            <person name="Islam M.K."/>
            <person name="Roy D.K."/>
            <person name="Haider R."/>
            <person name="Moosa M.M."/>
            <person name="Elias S.M."/>
            <person name="Hasan A.M."/>
            <person name="Jahan S."/>
            <person name="Shafiuddin M."/>
            <person name="Mahmood N."/>
            <person name="Shommy N.S."/>
        </authorList>
    </citation>
    <scope>NUCLEOTIDE SEQUENCE [LARGE SCALE GENOMIC DNA]</scope>
    <source>
        <strain evidence="3">cv. O-4</strain>
    </source>
</reference>
<sequence length="34" mass="3705">MEQSPESEHPKLGLSSRLGKLKDLSPREIAAGSR</sequence>
<dbReference type="EMBL" id="AWUE01012617">
    <property type="protein sequence ID" value="OMP08776.1"/>
    <property type="molecule type" value="Genomic_DNA"/>
</dbReference>
<keyword evidence="3" id="KW-1185">Reference proteome</keyword>
<accession>A0A1R3KNX4</accession>
<evidence type="ECO:0000313" key="3">
    <source>
        <dbReference type="Proteomes" id="UP000187203"/>
    </source>
</evidence>
<gene>
    <name evidence="2" type="ORF">COLO4_06130</name>
</gene>
<evidence type="ECO:0000256" key="1">
    <source>
        <dbReference type="SAM" id="MobiDB-lite"/>
    </source>
</evidence>
<proteinExistence type="predicted"/>
<organism evidence="2 3">
    <name type="scientific">Corchorus olitorius</name>
    <dbReference type="NCBI Taxonomy" id="93759"/>
    <lineage>
        <taxon>Eukaryota</taxon>
        <taxon>Viridiplantae</taxon>
        <taxon>Streptophyta</taxon>
        <taxon>Embryophyta</taxon>
        <taxon>Tracheophyta</taxon>
        <taxon>Spermatophyta</taxon>
        <taxon>Magnoliopsida</taxon>
        <taxon>eudicotyledons</taxon>
        <taxon>Gunneridae</taxon>
        <taxon>Pentapetalae</taxon>
        <taxon>rosids</taxon>
        <taxon>malvids</taxon>
        <taxon>Malvales</taxon>
        <taxon>Malvaceae</taxon>
        <taxon>Grewioideae</taxon>
        <taxon>Apeibeae</taxon>
        <taxon>Corchorus</taxon>
    </lineage>
</organism>
<feature type="compositionally biased region" description="Basic and acidic residues" evidence="1">
    <location>
        <begin position="1"/>
        <end position="11"/>
    </location>
</feature>
<evidence type="ECO:0000313" key="2">
    <source>
        <dbReference type="EMBL" id="OMP08776.1"/>
    </source>
</evidence>
<protein>
    <submittedName>
        <fullName evidence="2">Uncharacterized protein</fullName>
    </submittedName>
</protein>
<dbReference type="Proteomes" id="UP000187203">
    <property type="component" value="Unassembled WGS sequence"/>
</dbReference>
<dbReference type="AlphaFoldDB" id="A0A1R3KNX4"/>
<comment type="caution">
    <text evidence="2">The sequence shown here is derived from an EMBL/GenBank/DDBJ whole genome shotgun (WGS) entry which is preliminary data.</text>
</comment>
<feature type="region of interest" description="Disordered" evidence="1">
    <location>
        <begin position="1"/>
        <end position="34"/>
    </location>
</feature>